<evidence type="ECO:0000313" key="2">
    <source>
        <dbReference type="Proteomes" id="UP000186817"/>
    </source>
</evidence>
<gene>
    <name evidence="1" type="ORF">AK812_SmicGene26382</name>
</gene>
<accession>A0A1Q9D9K0</accession>
<sequence length="153" mass="16818">METMVLASHGIMRFHATRKLNWNVSGEVVPMMLELGIRTQEAHKLWEGFGRLSHSGATRVVATSLRADKMGRSALANTVQRLSEELSGPEAADLMGDGLQRICQWLCAQRPYLAFAPAGAAHYACGTAELPRFCTWALARMPAITEPSFMVMP</sequence>
<comment type="caution">
    <text evidence="1">The sequence shown here is derived from an EMBL/GenBank/DDBJ whole genome shotgun (WGS) entry which is preliminary data.</text>
</comment>
<dbReference type="OrthoDB" id="407876at2759"/>
<organism evidence="1 2">
    <name type="scientific">Symbiodinium microadriaticum</name>
    <name type="common">Dinoflagellate</name>
    <name type="synonym">Zooxanthella microadriatica</name>
    <dbReference type="NCBI Taxonomy" id="2951"/>
    <lineage>
        <taxon>Eukaryota</taxon>
        <taxon>Sar</taxon>
        <taxon>Alveolata</taxon>
        <taxon>Dinophyceae</taxon>
        <taxon>Suessiales</taxon>
        <taxon>Symbiodiniaceae</taxon>
        <taxon>Symbiodinium</taxon>
    </lineage>
</organism>
<keyword evidence="2" id="KW-1185">Reference proteome</keyword>
<dbReference type="EMBL" id="LSRX01000646">
    <property type="protein sequence ID" value="OLP91866.1"/>
    <property type="molecule type" value="Genomic_DNA"/>
</dbReference>
<name>A0A1Q9D9K0_SYMMI</name>
<protein>
    <submittedName>
        <fullName evidence="1">Uncharacterized protein</fullName>
    </submittedName>
</protein>
<proteinExistence type="predicted"/>
<reference evidence="1 2" key="1">
    <citation type="submission" date="2016-02" db="EMBL/GenBank/DDBJ databases">
        <title>Genome analysis of coral dinoflagellate symbionts highlights evolutionary adaptations to a symbiotic lifestyle.</title>
        <authorList>
            <person name="Aranda M."/>
            <person name="Li Y."/>
            <person name="Liew Y.J."/>
            <person name="Baumgarten S."/>
            <person name="Simakov O."/>
            <person name="Wilson M."/>
            <person name="Piel J."/>
            <person name="Ashoor H."/>
            <person name="Bougouffa S."/>
            <person name="Bajic V.B."/>
            <person name="Ryu T."/>
            <person name="Ravasi T."/>
            <person name="Bayer T."/>
            <person name="Micklem G."/>
            <person name="Kim H."/>
            <person name="Bhak J."/>
            <person name="Lajeunesse T.C."/>
            <person name="Voolstra C.R."/>
        </authorList>
    </citation>
    <scope>NUCLEOTIDE SEQUENCE [LARGE SCALE GENOMIC DNA]</scope>
    <source>
        <strain evidence="1 2">CCMP2467</strain>
    </source>
</reference>
<dbReference type="AlphaFoldDB" id="A0A1Q9D9K0"/>
<dbReference type="Proteomes" id="UP000186817">
    <property type="component" value="Unassembled WGS sequence"/>
</dbReference>
<evidence type="ECO:0000313" key="1">
    <source>
        <dbReference type="EMBL" id="OLP91866.1"/>
    </source>
</evidence>